<dbReference type="EMBL" id="JAQNDN010000013">
    <property type="protein sequence ID" value="MDC0670903.1"/>
    <property type="molecule type" value="Genomic_DNA"/>
</dbReference>
<evidence type="ECO:0008006" key="3">
    <source>
        <dbReference type="Google" id="ProtNLM"/>
    </source>
</evidence>
<dbReference type="RefSeq" id="WP_272000877.1">
    <property type="nucleotide sequence ID" value="NZ_JAQNDN010000013.1"/>
</dbReference>
<gene>
    <name evidence="1" type="ORF">POL58_24305</name>
</gene>
<reference evidence="1 2" key="1">
    <citation type="submission" date="2022-11" db="EMBL/GenBank/DDBJ databases">
        <title>Minimal conservation of predation-associated metabolite biosynthetic gene clusters underscores biosynthetic potential of Myxococcota including descriptions for ten novel species: Archangium lansinium sp. nov., Myxococcus landrumus sp. nov., Nannocystis bai.</title>
        <authorList>
            <person name="Ahearne A."/>
            <person name="Stevens C."/>
            <person name="Dowd S."/>
        </authorList>
    </citation>
    <scope>NUCLEOTIDE SEQUENCE [LARGE SCALE GENOMIC DNA]</scope>
    <source>
        <strain evidence="1 2">NCELM</strain>
    </source>
</reference>
<evidence type="ECO:0000313" key="1">
    <source>
        <dbReference type="EMBL" id="MDC0670903.1"/>
    </source>
</evidence>
<sequence>MKRLSMSLLSVFVAVATGCGIGPEIDDFNEAAVAAAAAGCECPGLLYSSEEECREDTIPTAAEQACVEALFKNIEGDYEPHLVCRTSATNRLTNCLNSRTCTDVARLTCGIDYADEVEDCPAFPADVQQELNECRT</sequence>
<proteinExistence type="predicted"/>
<evidence type="ECO:0000313" key="2">
    <source>
        <dbReference type="Proteomes" id="UP001217838"/>
    </source>
</evidence>
<comment type="caution">
    <text evidence="1">The sequence shown here is derived from an EMBL/GenBank/DDBJ whole genome shotgun (WGS) entry which is preliminary data.</text>
</comment>
<dbReference type="PROSITE" id="PS51257">
    <property type="entry name" value="PROKAR_LIPOPROTEIN"/>
    <property type="match status" value="1"/>
</dbReference>
<name>A0ABT5B9U0_9BACT</name>
<protein>
    <recommendedName>
        <fullName evidence="3">Lipoprotein</fullName>
    </recommendedName>
</protein>
<accession>A0ABT5B9U0</accession>
<dbReference type="Proteomes" id="UP001217838">
    <property type="component" value="Unassembled WGS sequence"/>
</dbReference>
<keyword evidence="2" id="KW-1185">Reference proteome</keyword>
<organism evidence="1 2">
    <name type="scientific">Nannocystis radixulma</name>
    <dbReference type="NCBI Taxonomy" id="2995305"/>
    <lineage>
        <taxon>Bacteria</taxon>
        <taxon>Pseudomonadati</taxon>
        <taxon>Myxococcota</taxon>
        <taxon>Polyangia</taxon>
        <taxon>Nannocystales</taxon>
        <taxon>Nannocystaceae</taxon>
        <taxon>Nannocystis</taxon>
    </lineage>
</organism>